<gene>
    <name evidence="7" type="ORF">HYE67_010017</name>
</gene>
<protein>
    <recommendedName>
        <fullName evidence="6">FAD-binding PCMH-type domain-containing protein</fullName>
    </recommendedName>
</protein>
<dbReference type="AlphaFoldDB" id="A0A7S8DFS3"/>
<sequence>MRYVGVGLWALCALASPEIPSSCCSELRKLPQLSEKVYVPGTIEYEERLDTYYSANAALLSSCMVMPRTTEDVSAIMSVITNHQCQFGMSSGKHSAYRNSNAVEDGITIDFGTTLLSGLYHMFSHKYTGYMNQTWYDTKTKIARIQPGSNWGHVYEALEPYGVTAVGGRASPVGVGGFITGGGYSFHANVRGFGCNQVVNFEVVLSDGRIVNANKTHNPDLWKSLKGGSGNLGFVTRIDQRVVESNQLWAGFIYFETSRRDIVFEKYINFAENNDKDPASQLTASMLWDGEQYHLLSVVSNSDAVESPASFSDLFRVPSISNTTAKGKIADLVPQFTGPTPLGLYANWMTGTTSNDVRIMKFVYEKFEECVDRMRAAAPSSKFNVLVQFQPMTPSMVKQGQESGGDILGLENIVAEGPWLMWLIAVTADTKEAQDMIDPMRQEFKAAVDAYATELGIKKDWIYLNYATGDQDPISHYGSDSIGVIRKASEKYDPNNVFQHLRRSGFKIPK</sequence>
<dbReference type="GO" id="GO:0016491">
    <property type="term" value="F:oxidoreductase activity"/>
    <property type="evidence" value="ECO:0007669"/>
    <property type="project" value="UniProtKB-KW"/>
</dbReference>
<organism evidence="7 8">
    <name type="scientific">Fusarium culmorum</name>
    <dbReference type="NCBI Taxonomy" id="5516"/>
    <lineage>
        <taxon>Eukaryota</taxon>
        <taxon>Fungi</taxon>
        <taxon>Dikarya</taxon>
        <taxon>Ascomycota</taxon>
        <taxon>Pezizomycotina</taxon>
        <taxon>Sordariomycetes</taxon>
        <taxon>Hypocreomycetidae</taxon>
        <taxon>Hypocreales</taxon>
        <taxon>Nectriaceae</taxon>
        <taxon>Fusarium</taxon>
    </lineage>
</organism>
<evidence type="ECO:0000256" key="4">
    <source>
        <dbReference type="ARBA" id="ARBA00023002"/>
    </source>
</evidence>
<feature type="signal peptide" evidence="5">
    <location>
        <begin position="1"/>
        <end position="15"/>
    </location>
</feature>
<accession>A0A7S8DFS3</accession>
<dbReference type="PANTHER" id="PTHR42973:SF53">
    <property type="entry name" value="FAD-BINDING PCMH-TYPE DOMAIN-CONTAINING PROTEIN-RELATED"/>
    <property type="match status" value="1"/>
</dbReference>
<evidence type="ECO:0000256" key="3">
    <source>
        <dbReference type="ARBA" id="ARBA00022827"/>
    </source>
</evidence>
<dbReference type="PROSITE" id="PS51387">
    <property type="entry name" value="FAD_PCMH"/>
    <property type="match status" value="1"/>
</dbReference>
<dbReference type="InterPro" id="IPR016166">
    <property type="entry name" value="FAD-bd_PCMH"/>
</dbReference>
<dbReference type="Gene3D" id="3.30.465.10">
    <property type="match status" value="1"/>
</dbReference>
<dbReference type="Pfam" id="PF01565">
    <property type="entry name" value="FAD_binding_4"/>
    <property type="match status" value="1"/>
</dbReference>
<keyword evidence="4" id="KW-0560">Oxidoreductase</keyword>
<proteinExistence type="inferred from homology"/>
<dbReference type="SUPFAM" id="SSF56176">
    <property type="entry name" value="FAD-binding/transporter-associated domain-like"/>
    <property type="match status" value="1"/>
</dbReference>
<dbReference type="EMBL" id="CP064750">
    <property type="protein sequence ID" value="QPC67786.1"/>
    <property type="molecule type" value="Genomic_DNA"/>
</dbReference>
<evidence type="ECO:0000256" key="5">
    <source>
        <dbReference type="SAM" id="SignalP"/>
    </source>
</evidence>
<dbReference type="Proteomes" id="UP000663297">
    <property type="component" value="Chromosome 4"/>
</dbReference>
<dbReference type="InterPro" id="IPR036318">
    <property type="entry name" value="FAD-bd_PCMH-like_sf"/>
</dbReference>
<dbReference type="InterPro" id="IPR050416">
    <property type="entry name" value="FAD-linked_Oxidoreductase"/>
</dbReference>
<evidence type="ECO:0000256" key="1">
    <source>
        <dbReference type="ARBA" id="ARBA00005466"/>
    </source>
</evidence>
<keyword evidence="3" id="KW-0274">FAD</keyword>
<reference evidence="7" key="1">
    <citation type="submission" date="2020-11" db="EMBL/GenBank/DDBJ databases">
        <title>The chromosome-scale genome resource for two endophytic Fusarium species: F. culmorum and F. pseudograminearum.</title>
        <authorList>
            <person name="Yuan Z."/>
        </authorList>
    </citation>
    <scope>NUCLEOTIDE SEQUENCE</scope>
    <source>
        <strain evidence="7">Class2-1B</strain>
    </source>
</reference>
<evidence type="ECO:0000256" key="2">
    <source>
        <dbReference type="ARBA" id="ARBA00022630"/>
    </source>
</evidence>
<evidence type="ECO:0000313" key="8">
    <source>
        <dbReference type="Proteomes" id="UP000663297"/>
    </source>
</evidence>
<comment type="similarity">
    <text evidence="1">Belongs to the oxygen-dependent FAD-linked oxidoreductase family.</text>
</comment>
<feature type="chain" id="PRO_5031398243" description="FAD-binding PCMH-type domain-containing protein" evidence="5">
    <location>
        <begin position="16"/>
        <end position="510"/>
    </location>
</feature>
<evidence type="ECO:0000313" key="7">
    <source>
        <dbReference type="EMBL" id="QPC67786.1"/>
    </source>
</evidence>
<keyword evidence="5" id="KW-0732">Signal</keyword>
<keyword evidence="2" id="KW-0285">Flavoprotein</keyword>
<feature type="domain" description="FAD-binding PCMH-type" evidence="6">
    <location>
        <begin position="52"/>
        <end position="245"/>
    </location>
</feature>
<dbReference type="GO" id="GO:0071949">
    <property type="term" value="F:FAD binding"/>
    <property type="evidence" value="ECO:0007669"/>
    <property type="project" value="InterPro"/>
</dbReference>
<evidence type="ECO:0000259" key="6">
    <source>
        <dbReference type="PROSITE" id="PS51387"/>
    </source>
</evidence>
<dbReference type="InterPro" id="IPR006094">
    <property type="entry name" value="Oxid_FAD_bind_N"/>
</dbReference>
<name>A0A7S8DFS3_FUSCU</name>
<dbReference type="InterPro" id="IPR016169">
    <property type="entry name" value="FAD-bd_PCMH_sub2"/>
</dbReference>
<dbReference type="PANTHER" id="PTHR42973">
    <property type="entry name" value="BINDING OXIDOREDUCTASE, PUTATIVE (AFU_ORTHOLOGUE AFUA_1G17690)-RELATED"/>
    <property type="match status" value="1"/>
</dbReference>